<accession>A0A562ZQF4</accession>
<proteinExistence type="predicted"/>
<reference evidence="2 3" key="1">
    <citation type="submission" date="2019-07" db="EMBL/GenBank/DDBJ databases">
        <title>Caenimonas sedimenti sp. nov., isolated from activated sludge.</title>
        <authorList>
            <person name="Xu J."/>
        </authorList>
    </citation>
    <scope>NUCLEOTIDE SEQUENCE [LARGE SCALE GENOMIC DNA]</scope>
    <source>
        <strain evidence="2 3">HX-9-20</strain>
    </source>
</reference>
<dbReference type="EMBL" id="VOBQ01000011">
    <property type="protein sequence ID" value="TWO70773.1"/>
    <property type="molecule type" value="Genomic_DNA"/>
</dbReference>
<name>A0A562ZQF4_9BURK</name>
<organism evidence="2 3">
    <name type="scientific">Caenimonas sedimenti</name>
    <dbReference type="NCBI Taxonomy" id="2596921"/>
    <lineage>
        <taxon>Bacteria</taxon>
        <taxon>Pseudomonadati</taxon>
        <taxon>Pseudomonadota</taxon>
        <taxon>Betaproteobacteria</taxon>
        <taxon>Burkholderiales</taxon>
        <taxon>Comamonadaceae</taxon>
        <taxon>Caenimonas</taxon>
    </lineage>
</organism>
<dbReference type="Pfam" id="PF00085">
    <property type="entry name" value="Thioredoxin"/>
    <property type="match status" value="1"/>
</dbReference>
<sequence length="123" mass="13472">MDEGTREIGPRLWVIALCAGWCGVCRDWRPAFLATARAHPEWRFAWVDVEDEDEAMGGVDITTFPSVLIARGREALFFGAIGPSQAALERLASALENQPALLPGDAQALLERLLPEVLPRTST</sequence>
<dbReference type="AlphaFoldDB" id="A0A562ZQF4"/>
<dbReference type="Gene3D" id="3.40.30.10">
    <property type="entry name" value="Glutaredoxin"/>
    <property type="match status" value="1"/>
</dbReference>
<dbReference type="SUPFAM" id="SSF52833">
    <property type="entry name" value="Thioredoxin-like"/>
    <property type="match status" value="1"/>
</dbReference>
<evidence type="ECO:0000313" key="2">
    <source>
        <dbReference type="EMBL" id="TWO70773.1"/>
    </source>
</evidence>
<dbReference type="InterPro" id="IPR013766">
    <property type="entry name" value="Thioredoxin_domain"/>
</dbReference>
<dbReference type="OrthoDB" id="8521206at2"/>
<dbReference type="CDD" id="cd02947">
    <property type="entry name" value="TRX_family"/>
    <property type="match status" value="1"/>
</dbReference>
<dbReference type="RefSeq" id="WP_145893770.1">
    <property type="nucleotide sequence ID" value="NZ_VOBQ01000011.1"/>
</dbReference>
<gene>
    <name evidence="2" type="ORF">FN976_14610</name>
</gene>
<evidence type="ECO:0000259" key="1">
    <source>
        <dbReference type="Pfam" id="PF00085"/>
    </source>
</evidence>
<protein>
    <submittedName>
        <fullName evidence="2">Thioredoxin family protein</fullName>
    </submittedName>
</protein>
<dbReference type="InterPro" id="IPR036249">
    <property type="entry name" value="Thioredoxin-like_sf"/>
</dbReference>
<evidence type="ECO:0000313" key="3">
    <source>
        <dbReference type="Proteomes" id="UP000318199"/>
    </source>
</evidence>
<comment type="caution">
    <text evidence="2">The sequence shown here is derived from an EMBL/GenBank/DDBJ whole genome shotgun (WGS) entry which is preliminary data.</text>
</comment>
<dbReference type="Proteomes" id="UP000318199">
    <property type="component" value="Unassembled WGS sequence"/>
</dbReference>
<feature type="domain" description="Thioredoxin" evidence="1">
    <location>
        <begin position="12"/>
        <end position="74"/>
    </location>
</feature>
<keyword evidence="3" id="KW-1185">Reference proteome</keyword>